<gene>
    <name evidence="5" type="ORF">A4V02_09010</name>
</gene>
<dbReference type="RefSeq" id="WP_068961151.1">
    <property type="nucleotide sequence ID" value="NZ_CAJTAP010000003.1"/>
</dbReference>
<dbReference type="GeneID" id="65537005"/>
<dbReference type="InterPro" id="IPR016032">
    <property type="entry name" value="Sig_transdc_resp-reg_C-effctor"/>
</dbReference>
<keyword evidence="3" id="KW-0804">Transcription</keyword>
<protein>
    <submittedName>
        <fullName evidence="5">LuxR family transcriptional regulator</fullName>
    </submittedName>
</protein>
<dbReference type="STRING" id="1796646.A4V02_09010"/>
<sequence length="247" mass="28166">MDTFRRLDTIMKNQPHSPASTYRMAVERYAEAIATMENVVAVLSDLKAGTSRIFHGAFSDSIGLRRYISENSIWEKEILELIPEADREEKYLAELRFYNFLRHMPRGRRHVYFLAAKLRFLPRGVSPVDVLHRMYYIYTPDGDALSHALCLYGPQAFDFPGRSVAVNSVTGQLHPLTSASDDSILSRREKQVLELIDMGRSSREIADVLSISVHTVSRHRQEILAKLQVKNSAEACRLARSLSIITR</sequence>
<accession>A0A1B1SAN5</accession>
<dbReference type="Gene3D" id="3.30.450.20">
    <property type="entry name" value="PAS domain"/>
    <property type="match status" value="1"/>
</dbReference>
<dbReference type="OrthoDB" id="965844at2"/>
<dbReference type="SMART" id="SM00421">
    <property type="entry name" value="HTH_LUXR"/>
    <property type="match status" value="1"/>
</dbReference>
<dbReference type="Gene3D" id="1.10.10.10">
    <property type="entry name" value="Winged helix-like DNA-binding domain superfamily/Winged helix DNA-binding domain"/>
    <property type="match status" value="1"/>
</dbReference>
<accession>A0A1Z2XHZ2</accession>
<evidence type="ECO:0000256" key="3">
    <source>
        <dbReference type="ARBA" id="ARBA00023163"/>
    </source>
</evidence>
<dbReference type="PROSITE" id="PS50043">
    <property type="entry name" value="HTH_LUXR_2"/>
    <property type="match status" value="1"/>
</dbReference>
<dbReference type="GO" id="GO:0006355">
    <property type="term" value="P:regulation of DNA-templated transcription"/>
    <property type="evidence" value="ECO:0007669"/>
    <property type="project" value="InterPro"/>
</dbReference>
<dbReference type="InterPro" id="IPR000792">
    <property type="entry name" value="Tscrpt_reg_LuxR_C"/>
</dbReference>
<dbReference type="KEGG" id="pary:A4V02_09010"/>
<keyword evidence="1" id="KW-0805">Transcription regulation</keyword>
<dbReference type="CDD" id="cd06170">
    <property type="entry name" value="LuxR_C_like"/>
    <property type="match status" value="1"/>
</dbReference>
<proteinExistence type="predicted"/>
<evidence type="ECO:0000313" key="5">
    <source>
        <dbReference type="EMBL" id="ANU63852.1"/>
    </source>
</evidence>
<organism evidence="5 6">
    <name type="scientific">Muribaculum intestinale</name>
    <dbReference type="NCBI Taxonomy" id="1796646"/>
    <lineage>
        <taxon>Bacteria</taxon>
        <taxon>Pseudomonadati</taxon>
        <taxon>Bacteroidota</taxon>
        <taxon>Bacteroidia</taxon>
        <taxon>Bacteroidales</taxon>
        <taxon>Muribaculaceae</taxon>
        <taxon>Muribaculum</taxon>
    </lineage>
</organism>
<dbReference type="PANTHER" id="PTHR44688">
    <property type="entry name" value="DNA-BINDING TRANSCRIPTIONAL ACTIVATOR DEVR_DOSR"/>
    <property type="match status" value="1"/>
</dbReference>
<evidence type="ECO:0000313" key="6">
    <source>
        <dbReference type="Proteomes" id="UP000186351"/>
    </source>
</evidence>
<evidence type="ECO:0000259" key="4">
    <source>
        <dbReference type="PROSITE" id="PS50043"/>
    </source>
</evidence>
<dbReference type="SUPFAM" id="SSF46894">
    <property type="entry name" value="C-terminal effector domain of the bipartite response regulators"/>
    <property type="match status" value="1"/>
</dbReference>
<dbReference type="Proteomes" id="UP000186351">
    <property type="component" value="Chromosome"/>
</dbReference>
<name>A0A1B1SAN5_9BACT</name>
<dbReference type="Pfam" id="PF00196">
    <property type="entry name" value="GerE"/>
    <property type="match status" value="1"/>
</dbReference>
<dbReference type="InterPro" id="IPR036388">
    <property type="entry name" value="WH-like_DNA-bd_sf"/>
</dbReference>
<dbReference type="PANTHER" id="PTHR44688:SF16">
    <property type="entry name" value="DNA-BINDING TRANSCRIPTIONAL ACTIVATOR DEVR_DOSR"/>
    <property type="match status" value="1"/>
</dbReference>
<feature type="domain" description="HTH luxR-type" evidence="4">
    <location>
        <begin position="178"/>
        <end position="243"/>
    </location>
</feature>
<reference evidence="6" key="1">
    <citation type="submission" date="2016-04" db="EMBL/GenBank/DDBJ databases">
        <title>Complete Genome Sequences of Twelve Strains of a Stable Defined Moderately Diverse Mouse Microbiota 2 (sDMDMm2).</title>
        <authorList>
            <person name="Uchimura Y."/>
            <person name="Wyss M."/>
            <person name="Brugiroux S."/>
            <person name="Limenitakis J.P."/>
            <person name="Stecher B."/>
            <person name="McCoy K.D."/>
            <person name="Macpherson A.J."/>
        </authorList>
    </citation>
    <scope>NUCLEOTIDE SEQUENCE [LARGE SCALE GENOMIC DNA]</scope>
    <source>
        <strain evidence="6">YL27</strain>
    </source>
</reference>
<evidence type="ECO:0000256" key="2">
    <source>
        <dbReference type="ARBA" id="ARBA00023125"/>
    </source>
</evidence>
<dbReference type="AlphaFoldDB" id="A0A1B1SAN5"/>
<dbReference type="EMBL" id="CP015402">
    <property type="protein sequence ID" value="ANU63852.1"/>
    <property type="molecule type" value="Genomic_DNA"/>
</dbReference>
<keyword evidence="6" id="KW-1185">Reference proteome</keyword>
<dbReference type="PRINTS" id="PR00038">
    <property type="entry name" value="HTHLUXR"/>
</dbReference>
<keyword evidence="2" id="KW-0238">DNA-binding</keyword>
<evidence type="ECO:0000256" key="1">
    <source>
        <dbReference type="ARBA" id="ARBA00023015"/>
    </source>
</evidence>
<dbReference type="GO" id="GO:0003677">
    <property type="term" value="F:DNA binding"/>
    <property type="evidence" value="ECO:0007669"/>
    <property type="project" value="UniProtKB-KW"/>
</dbReference>